<dbReference type="AlphaFoldDB" id="H8H2Z1"/>
<keyword evidence="2" id="KW-1185">Reference proteome</keyword>
<dbReference type="HOGENOM" id="CLU_519463_0_0_0"/>
<gene>
    <name evidence="1" type="ordered locus">DGo_PC0096</name>
</gene>
<geneLocation type="plasmid" evidence="1 2">
    <name>P3</name>
</geneLocation>
<evidence type="ECO:0008006" key="3">
    <source>
        <dbReference type="Google" id="ProtNLM"/>
    </source>
</evidence>
<dbReference type="OrthoDB" id="67227at2"/>
<dbReference type="PATRIC" id="fig|745776.4.peg.3866"/>
<evidence type="ECO:0000313" key="1">
    <source>
        <dbReference type="EMBL" id="AFD27887.1"/>
    </source>
</evidence>
<reference evidence="1 2" key="1">
    <citation type="journal article" date="2012" name="PLoS ONE">
        <title>Genome sequence and transcriptome analysis of the radioresistant bacterium Deinococcus gobiensis: insights into the extreme environmental adaptations.</title>
        <authorList>
            <person name="Yuan M."/>
            <person name="Chen M."/>
            <person name="Zhang W."/>
            <person name="Lu W."/>
            <person name="Wang J."/>
            <person name="Yang M."/>
            <person name="Zhao P."/>
            <person name="Tang R."/>
            <person name="Li X."/>
            <person name="Hao Y."/>
            <person name="Zhou Z."/>
            <person name="Zhan Y."/>
            <person name="Yu H."/>
            <person name="Teng C."/>
            <person name="Yan Y."/>
            <person name="Ping S."/>
            <person name="Wang Y."/>
            <person name="Lin M."/>
        </authorList>
    </citation>
    <scope>NUCLEOTIDE SEQUENCE [LARGE SCALE GENOMIC DNA]</scope>
    <source>
        <strain evidence="2">DSM 21396 / JCM 16679 / CGMCC 1.7299 / I-0</strain>
        <plasmid evidence="1">P3</plasmid>
    </source>
</reference>
<dbReference type="RefSeq" id="WP_014682798.1">
    <property type="nucleotide sequence ID" value="NC_017771.1"/>
</dbReference>
<dbReference type="KEGG" id="dgo:DGo_PC0096"/>
<name>H8H2Z1_DEIGI</name>
<keyword evidence="1" id="KW-0614">Plasmid</keyword>
<dbReference type="EMBL" id="CP002194">
    <property type="protein sequence ID" value="AFD27887.1"/>
    <property type="molecule type" value="Genomic_DNA"/>
</dbReference>
<evidence type="ECO:0000313" key="2">
    <source>
        <dbReference type="Proteomes" id="UP000007575"/>
    </source>
</evidence>
<dbReference type="Proteomes" id="UP000007575">
    <property type="component" value="Plasmid P3"/>
</dbReference>
<organism evidence="1 2">
    <name type="scientific">Deinococcus gobiensis (strain DSM 21396 / JCM 16679 / CGMCC 1.7299 / I-0)</name>
    <dbReference type="NCBI Taxonomy" id="745776"/>
    <lineage>
        <taxon>Bacteria</taxon>
        <taxon>Thermotogati</taxon>
        <taxon>Deinococcota</taxon>
        <taxon>Deinococci</taxon>
        <taxon>Deinococcales</taxon>
        <taxon>Deinococcaceae</taxon>
        <taxon>Deinococcus</taxon>
    </lineage>
</organism>
<proteinExistence type="predicted"/>
<accession>H8H2Z1</accession>
<protein>
    <recommendedName>
        <fullName evidence="3">DUF2325 domain-containing protein</fullName>
    </recommendedName>
</protein>
<sequence length="524" mass="58155">MATLLLQRFTLLGQPYPAFFQSSALFPQLHQPTLSLDHPLTPPLTALYPDPTLAPERQACEATLYALLQSATLSEEQYAALLLLHLNARDRYTNHPINVFLNMAGACLLIARDRHTEARTSAVHTQALRTHLLAMHQELGRVRVPALRPGSLIKRTDRPHIVHRALNLLRQTHYHQLADASPVEAAQQHLLWRALDRLEDHWRKDLSPIQQEQLHVRLMLRCCCTLTDMHRAPGMGLPPLVEVAAQLSGLDPLWGWKELQPDAQTPHHEHVGQALRQVLTLLDLADAFQVDELGERLRNAAGHLLACCRHAGLRLPQQAAFERMMGGEQHPLRASCFSPREFAAFRIRVASMLEQVDADLLLTAAAEAREALPEGAPQVLDAETLEPIRAAPDFTMTAPLAIAIDPPHLQDARAILQGRRLVLIGGVPDAAHHRAIMTSLSLADLDWIAADEYAHGTHAHARLTDQTALVVIAIRWMGHAHSTLREVARAKGIPYVMHPGGLNPNSLAWQILQQTSRQLGTLAS</sequence>
<dbReference type="eggNOG" id="ENOG5032S71">
    <property type="taxonomic scope" value="Bacteria"/>
</dbReference>